<evidence type="ECO:0000256" key="1">
    <source>
        <dbReference type="ARBA" id="ARBA00022741"/>
    </source>
</evidence>
<evidence type="ECO:0000259" key="7">
    <source>
        <dbReference type="PROSITE" id="PS51643"/>
    </source>
</evidence>
<dbReference type="InterPro" id="IPR006474">
    <property type="entry name" value="Helicase_Cas3_CRISPR-ass_core"/>
</dbReference>
<dbReference type="InterPro" id="IPR011545">
    <property type="entry name" value="DEAD/DEAH_box_helicase_dom"/>
</dbReference>
<keyword evidence="9" id="KW-1185">Reference proteome</keyword>
<dbReference type="Pfam" id="PF01966">
    <property type="entry name" value="HD"/>
    <property type="match status" value="1"/>
</dbReference>
<dbReference type="RefSeq" id="WP_092523426.1">
    <property type="nucleotide sequence ID" value="NZ_FNKO01000002.1"/>
</dbReference>
<evidence type="ECO:0000256" key="3">
    <source>
        <dbReference type="ARBA" id="ARBA00022806"/>
    </source>
</evidence>
<dbReference type="CDD" id="cd09641">
    <property type="entry name" value="Cas3''_I"/>
    <property type="match status" value="1"/>
</dbReference>
<dbReference type="InterPro" id="IPR006674">
    <property type="entry name" value="HD_domain"/>
</dbReference>
<gene>
    <name evidence="8" type="ORF">SAMN04489718_2141</name>
</gene>
<dbReference type="Gene3D" id="1.10.3210.10">
    <property type="entry name" value="Hypothetical protein af1432"/>
    <property type="match status" value="1"/>
</dbReference>
<keyword evidence="3" id="KW-0347">Helicase</keyword>
<dbReference type="InterPro" id="IPR003607">
    <property type="entry name" value="HD/PDEase_dom"/>
</dbReference>
<dbReference type="InterPro" id="IPR054712">
    <property type="entry name" value="Cas3-like_dom"/>
</dbReference>
<dbReference type="Gene3D" id="3.40.50.300">
    <property type="entry name" value="P-loop containing nucleotide triphosphate hydrolases"/>
    <property type="match status" value="2"/>
</dbReference>
<dbReference type="GO" id="GO:0051607">
    <property type="term" value="P:defense response to virus"/>
    <property type="evidence" value="ECO:0007669"/>
    <property type="project" value="UniProtKB-KW"/>
</dbReference>
<reference evidence="9" key="1">
    <citation type="submission" date="2016-10" db="EMBL/GenBank/DDBJ databases">
        <authorList>
            <person name="Varghese N."/>
            <person name="Submissions S."/>
        </authorList>
    </citation>
    <scope>NUCLEOTIDE SEQUENCE [LARGE SCALE GENOMIC DNA]</scope>
    <source>
        <strain evidence="9">DSM 45459</strain>
    </source>
</reference>
<dbReference type="PANTHER" id="PTHR47962:SF5">
    <property type="entry name" value="ATP-DEPENDENT HELICASE LHR-RELATED"/>
    <property type="match status" value="1"/>
</dbReference>
<feature type="domain" description="Helicase ATP-binding" evidence="6">
    <location>
        <begin position="239"/>
        <end position="408"/>
    </location>
</feature>
<organism evidence="8 9">
    <name type="scientific">Actinopolyspora saharensis</name>
    <dbReference type="NCBI Taxonomy" id="995062"/>
    <lineage>
        <taxon>Bacteria</taxon>
        <taxon>Bacillati</taxon>
        <taxon>Actinomycetota</taxon>
        <taxon>Actinomycetes</taxon>
        <taxon>Actinopolysporales</taxon>
        <taxon>Actinopolysporaceae</taxon>
        <taxon>Actinopolyspora</taxon>
    </lineage>
</organism>
<dbReference type="PROSITE" id="PS51643">
    <property type="entry name" value="HD_CAS3"/>
    <property type="match status" value="1"/>
</dbReference>
<dbReference type="InterPro" id="IPR027417">
    <property type="entry name" value="P-loop_NTPase"/>
</dbReference>
<dbReference type="SUPFAM" id="SSF109604">
    <property type="entry name" value="HD-domain/PDEase-like"/>
    <property type="match status" value="1"/>
</dbReference>
<dbReference type="GO" id="GO:0016887">
    <property type="term" value="F:ATP hydrolysis activity"/>
    <property type="evidence" value="ECO:0007669"/>
    <property type="project" value="TreeGrafter"/>
</dbReference>
<dbReference type="STRING" id="995062.SAMN04489718_2141"/>
<dbReference type="InterPro" id="IPR006483">
    <property type="entry name" value="CRISPR-assoc_Cas3_HD"/>
</dbReference>
<evidence type="ECO:0000256" key="2">
    <source>
        <dbReference type="ARBA" id="ARBA00022801"/>
    </source>
</evidence>
<dbReference type="InterPro" id="IPR052511">
    <property type="entry name" value="ATP-dep_Helicase"/>
</dbReference>
<evidence type="ECO:0000313" key="8">
    <source>
        <dbReference type="EMBL" id="SDQ77474.1"/>
    </source>
</evidence>
<dbReference type="GO" id="GO:0005524">
    <property type="term" value="F:ATP binding"/>
    <property type="evidence" value="ECO:0007669"/>
    <property type="project" value="UniProtKB-KW"/>
</dbReference>
<sequence>MYAHSVNINGDRHGFSEHARATAELAARFAEPFGYSELAYALGLFHDCGKARCAWQEKLLRVEGTDERVGVSHKDLGAHLLKPAAGIAAMAIDGHHGGLSDREVLKELDPEDGDLTDDPVKRFLEALPEAKEILDLPVNSLLPPEWAGSRLLAELGMRMVFSALVDADHLDTSAHFDGLEAPRVSPDTDMSALRDTFERARQQRIADNEDSPINRVREEVYRTAVSHAMGSTDIYGMPAPTGIGKTLTSAGFGLHHAAAHGKKRVIVAVPFTTVTAQNAAEYREMLGAENVLEHHSAVRMPEEGLQALKYRHAAENWDSPFIVTTTVQLFDSLFSRKPARMRKLHRLADSVIILDEVQALPLPVLTPILDALRTLSKHFGTTVLLTSATLPSFHTLDVWRDLKVPEIVEDRAELFERMRRVNYEWWLDPRPTLSEVADHAAEHEQALLVVNTTDDARRIYQHWEDSGIENIVHLSNRMCGAHLKTQLDEVRTRLAAGDPVRVVSTQLIEAGVDIDSPVVYRAMAPADSLQQAAGRANREGKGTELGRVIVFDASDMSQPAGYRIGSDVTRQYFGPQSDGSVIDPDNPEVLDRYYQVLYRRSNTENADRATAVQDNRSKLDFQAVAEGPLRPSPAGGQAREPSLAFRMLDDDTVPVVAIKYAPEAERRLNLLLNQPERSGQLLRELQPYVVSLPRRLLQDPGIRALCKPVLGDLHVWDHEYHPAYGIDTSNLIERTVL</sequence>
<dbReference type="CDD" id="cd17930">
    <property type="entry name" value="DEXHc_cas3"/>
    <property type="match status" value="1"/>
</dbReference>
<keyword evidence="5" id="KW-0051">Antiviral defense</keyword>
<keyword evidence="4" id="KW-0067">ATP-binding</keyword>
<dbReference type="PANTHER" id="PTHR47962">
    <property type="entry name" value="ATP-DEPENDENT HELICASE LHR-RELATED-RELATED"/>
    <property type="match status" value="1"/>
</dbReference>
<dbReference type="SMART" id="SM00487">
    <property type="entry name" value="DEXDc"/>
    <property type="match status" value="1"/>
</dbReference>
<dbReference type="PROSITE" id="PS51192">
    <property type="entry name" value="HELICASE_ATP_BIND_1"/>
    <property type="match status" value="1"/>
</dbReference>
<dbReference type="NCBIfam" id="TIGR01587">
    <property type="entry name" value="cas3_core"/>
    <property type="match status" value="1"/>
</dbReference>
<dbReference type="SUPFAM" id="SSF52540">
    <property type="entry name" value="P-loop containing nucleoside triphosphate hydrolases"/>
    <property type="match status" value="1"/>
</dbReference>
<proteinExistence type="predicted"/>
<evidence type="ECO:0000256" key="4">
    <source>
        <dbReference type="ARBA" id="ARBA00022840"/>
    </source>
</evidence>
<dbReference type="NCBIfam" id="TIGR01596">
    <property type="entry name" value="cas3_HD"/>
    <property type="match status" value="1"/>
</dbReference>
<dbReference type="InterPro" id="IPR014001">
    <property type="entry name" value="Helicase_ATP-bd"/>
</dbReference>
<protein>
    <submittedName>
        <fullName evidence="8">CRISPR-associated helicase, Cas3 family</fullName>
    </submittedName>
</protein>
<dbReference type="SMART" id="SM00471">
    <property type="entry name" value="HDc"/>
    <property type="match status" value="1"/>
</dbReference>
<dbReference type="Pfam" id="PF00270">
    <property type="entry name" value="DEAD"/>
    <property type="match status" value="1"/>
</dbReference>
<feature type="domain" description="HD Cas3-type" evidence="7">
    <location>
        <begin position="8"/>
        <end position="170"/>
    </location>
</feature>
<keyword evidence="2" id="KW-0378">Hydrolase</keyword>
<keyword evidence="1" id="KW-0547">Nucleotide-binding</keyword>
<dbReference type="Pfam" id="PF22590">
    <property type="entry name" value="Cas3-like_C_2"/>
    <property type="match status" value="1"/>
</dbReference>
<evidence type="ECO:0000313" key="9">
    <source>
        <dbReference type="Proteomes" id="UP000199301"/>
    </source>
</evidence>
<dbReference type="EMBL" id="FNKO01000002">
    <property type="protein sequence ID" value="SDQ77474.1"/>
    <property type="molecule type" value="Genomic_DNA"/>
</dbReference>
<evidence type="ECO:0000259" key="6">
    <source>
        <dbReference type="PROSITE" id="PS51192"/>
    </source>
</evidence>
<dbReference type="Proteomes" id="UP000199301">
    <property type="component" value="Unassembled WGS sequence"/>
</dbReference>
<dbReference type="AlphaFoldDB" id="A0A1H1DLR7"/>
<name>A0A1H1DLR7_9ACTN</name>
<dbReference type="GO" id="GO:0003677">
    <property type="term" value="F:DNA binding"/>
    <property type="evidence" value="ECO:0007669"/>
    <property type="project" value="TreeGrafter"/>
</dbReference>
<dbReference type="OrthoDB" id="9810236at2"/>
<accession>A0A1H1DLR7</accession>
<evidence type="ECO:0000256" key="5">
    <source>
        <dbReference type="ARBA" id="ARBA00023118"/>
    </source>
</evidence>
<dbReference type="GO" id="GO:0004386">
    <property type="term" value="F:helicase activity"/>
    <property type="evidence" value="ECO:0007669"/>
    <property type="project" value="UniProtKB-KW"/>
</dbReference>